<evidence type="ECO:0000256" key="1">
    <source>
        <dbReference type="ARBA" id="ARBA00000815"/>
    </source>
</evidence>
<evidence type="ECO:0000313" key="10">
    <source>
        <dbReference type="Proteomes" id="UP000585474"/>
    </source>
</evidence>
<dbReference type="InterPro" id="IPR006434">
    <property type="entry name" value="Pyrimidine_nucleotidase_eu"/>
</dbReference>
<keyword evidence="6" id="KW-0378">Hydrolase</keyword>
<dbReference type="Proteomes" id="UP000585474">
    <property type="component" value="Unassembled WGS sequence"/>
</dbReference>
<dbReference type="GO" id="GO:0005737">
    <property type="term" value="C:cytoplasm"/>
    <property type="evidence" value="ECO:0007669"/>
    <property type="project" value="InterPro"/>
</dbReference>
<evidence type="ECO:0000256" key="4">
    <source>
        <dbReference type="ARBA" id="ARBA00022723"/>
    </source>
</evidence>
<comment type="catalytic activity">
    <reaction evidence="1">
        <text>a ribonucleoside 5'-phosphate + H2O = a ribonucleoside + phosphate</text>
        <dbReference type="Rhea" id="RHEA:12484"/>
        <dbReference type="ChEBI" id="CHEBI:15377"/>
        <dbReference type="ChEBI" id="CHEBI:18254"/>
        <dbReference type="ChEBI" id="CHEBI:43474"/>
        <dbReference type="ChEBI" id="CHEBI:58043"/>
        <dbReference type="EC" id="3.1.3.5"/>
    </reaction>
</comment>
<name>A0A7J0G5E0_9ERIC</name>
<dbReference type="SFLD" id="SFLDS00003">
    <property type="entry name" value="Haloacid_Dehalogenase"/>
    <property type="match status" value="1"/>
</dbReference>
<dbReference type="FunFam" id="1.10.150.340:FF:000001">
    <property type="entry name" value="Cytosolic 5-nucleotidase 3-like"/>
    <property type="match status" value="1"/>
</dbReference>
<sequence length="396" mass="44929">MSLRLYNTIPVRWSTICDHRRIPTHINPSYRNRNQIEMEQIGVEASNDSSEVVVGDKEMLEKKNCCDSDCGSSETPVEKFWLYRASSLTELNIQWLAQTLLIITDFDATLTKYWLDGSRGQSKLLVFLLMSFLTSQIFYLQYSLITSIGSHSLLKQENPEYDVKRRKLYEYYHPLEFNPTIPLDEKAKLMEEWWEKTHALLIEGGVTHDAIKTSVGNAIIAFREGVVELFEFLEEREVPVLIFSAGLADIIEEVLRQKLHRSFKNVKIVSNRMLFNQSGQLVSFKGKTIHVLNKNEHALDMAAPVHDQLGYTNGPIDDNASVKKRTNVLLLGDHIGDLGMSDGLNYETRISVGFLNHNVADSLDSYRKAFDVVYLNDAPMSGVVKLVSQLCSTGSG</sequence>
<evidence type="ECO:0000256" key="5">
    <source>
        <dbReference type="ARBA" id="ARBA00022741"/>
    </source>
</evidence>
<dbReference type="SUPFAM" id="SSF56784">
    <property type="entry name" value="HAD-like"/>
    <property type="match status" value="1"/>
</dbReference>
<dbReference type="GO" id="GO:0009117">
    <property type="term" value="P:nucleotide metabolic process"/>
    <property type="evidence" value="ECO:0007669"/>
    <property type="project" value="UniProtKB-KW"/>
</dbReference>
<dbReference type="InterPro" id="IPR023214">
    <property type="entry name" value="HAD_sf"/>
</dbReference>
<dbReference type="SFLD" id="SFLDG01128">
    <property type="entry name" value="C1.4:_5'-Nucleotidase_Like"/>
    <property type="match status" value="1"/>
</dbReference>
<dbReference type="EMBL" id="BJWL01000018">
    <property type="protein sequence ID" value="GFZ05986.1"/>
    <property type="molecule type" value="Genomic_DNA"/>
</dbReference>
<dbReference type="GO" id="GO:0000287">
    <property type="term" value="F:magnesium ion binding"/>
    <property type="evidence" value="ECO:0007669"/>
    <property type="project" value="InterPro"/>
</dbReference>
<dbReference type="PANTHER" id="PTHR13045:SF0">
    <property type="entry name" value="7-METHYLGUANOSINE PHOSPHATE-SPECIFIC 5'-NUCLEOTIDASE"/>
    <property type="match status" value="1"/>
</dbReference>
<dbReference type="FunFam" id="3.40.50.1000:FF:000166">
    <property type="entry name" value="Cytosolic 5-nucleotidase"/>
    <property type="match status" value="1"/>
</dbReference>
<comment type="similarity">
    <text evidence="2">Belongs to the pyrimidine 5'-nucleotidase family.</text>
</comment>
<dbReference type="Gene3D" id="3.40.50.1000">
    <property type="entry name" value="HAD superfamily/HAD-like"/>
    <property type="match status" value="1"/>
</dbReference>
<evidence type="ECO:0000256" key="2">
    <source>
        <dbReference type="ARBA" id="ARBA00008389"/>
    </source>
</evidence>
<dbReference type="Gene3D" id="1.10.150.340">
    <property type="entry name" value="Pyrimidine 5'-nucleotidase (UMPH-1), N-terminal domain"/>
    <property type="match status" value="1"/>
</dbReference>
<keyword evidence="8" id="KW-0546">Nucleotide metabolism</keyword>
<dbReference type="EC" id="3.1.3.5" evidence="3"/>
<gene>
    <name evidence="9" type="ORF">Acr_18g0001560</name>
</gene>
<dbReference type="PANTHER" id="PTHR13045">
    <property type="entry name" value="5'-NUCLEOTIDASE"/>
    <property type="match status" value="1"/>
</dbReference>
<accession>A0A7J0G5E0</accession>
<dbReference type="Pfam" id="PF05822">
    <property type="entry name" value="UMPH-1"/>
    <property type="match status" value="1"/>
</dbReference>
<evidence type="ECO:0000256" key="6">
    <source>
        <dbReference type="ARBA" id="ARBA00022801"/>
    </source>
</evidence>
<dbReference type="AlphaFoldDB" id="A0A7J0G5E0"/>
<keyword evidence="7" id="KW-0460">Magnesium</keyword>
<evidence type="ECO:0000313" key="9">
    <source>
        <dbReference type="EMBL" id="GFZ05986.1"/>
    </source>
</evidence>
<dbReference type="OrthoDB" id="10014216at2759"/>
<evidence type="ECO:0000256" key="8">
    <source>
        <dbReference type="ARBA" id="ARBA00023080"/>
    </source>
</evidence>
<dbReference type="InterPro" id="IPR036412">
    <property type="entry name" value="HAD-like_sf"/>
</dbReference>
<keyword evidence="4" id="KW-0479">Metal-binding</keyword>
<keyword evidence="10" id="KW-1185">Reference proteome</keyword>
<comment type="caution">
    <text evidence="9">The sequence shown here is derived from an EMBL/GenBank/DDBJ whole genome shotgun (WGS) entry which is preliminary data.</text>
</comment>
<evidence type="ECO:0000256" key="3">
    <source>
        <dbReference type="ARBA" id="ARBA00012643"/>
    </source>
</evidence>
<dbReference type="GO" id="GO:0008253">
    <property type="term" value="F:5'-nucleotidase activity"/>
    <property type="evidence" value="ECO:0007669"/>
    <property type="project" value="UniProtKB-EC"/>
</dbReference>
<proteinExistence type="inferred from homology"/>
<keyword evidence="5" id="KW-0547">Nucleotide-binding</keyword>
<dbReference type="GO" id="GO:0000166">
    <property type="term" value="F:nucleotide binding"/>
    <property type="evidence" value="ECO:0007669"/>
    <property type="project" value="UniProtKB-KW"/>
</dbReference>
<evidence type="ECO:0000256" key="7">
    <source>
        <dbReference type="ARBA" id="ARBA00022842"/>
    </source>
</evidence>
<protein>
    <recommendedName>
        <fullName evidence="3">5'-nucleotidase</fullName>
        <ecNumber evidence="3">3.1.3.5</ecNumber>
    </recommendedName>
</protein>
<organism evidence="9 10">
    <name type="scientific">Actinidia rufa</name>
    <dbReference type="NCBI Taxonomy" id="165716"/>
    <lineage>
        <taxon>Eukaryota</taxon>
        <taxon>Viridiplantae</taxon>
        <taxon>Streptophyta</taxon>
        <taxon>Embryophyta</taxon>
        <taxon>Tracheophyta</taxon>
        <taxon>Spermatophyta</taxon>
        <taxon>Magnoliopsida</taxon>
        <taxon>eudicotyledons</taxon>
        <taxon>Gunneridae</taxon>
        <taxon>Pentapetalae</taxon>
        <taxon>asterids</taxon>
        <taxon>Ericales</taxon>
        <taxon>Actinidiaceae</taxon>
        <taxon>Actinidia</taxon>
    </lineage>
</organism>
<reference evidence="9 10" key="1">
    <citation type="submission" date="2019-07" db="EMBL/GenBank/DDBJ databases">
        <title>De Novo Assembly of kiwifruit Actinidia rufa.</title>
        <authorList>
            <person name="Sugita-Konishi S."/>
            <person name="Sato K."/>
            <person name="Mori E."/>
            <person name="Abe Y."/>
            <person name="Kisaki G."/>
            <person name="Hamano K."/>
            <person name="Suezawa K."/>
            <person name="Otani M."/>
            <person name="Fukuda T."/>
            <person name="Manabe T."/>
            <person name="Gomi K."/>
            <person name="Tabuchi M."/>
            <person name="Akimitsu K."/>
            <person name="Kataoka I."/>
        </authorList>
    </citation>
    <scope>NUCLEOTIDE SEQUENCE [LARGE SCALE GENOMIC DNA]</scope>
    <source>
        <strain evidence="10">cv. Fuchu</strain>
    </source>
</reference>